<gene>
    <name evidence="1" type="ORF">T551_00603</name>
</gene>
<dbReference type="VEuPathDB" id="FungiDB:T551_00603"/>
<dbReference type="Proteomes" id="UP000053447">
    <property type="component" value="Unassembled WGS sequence"/>
</dbReference>
<dbReference type="EMBL" id="LFWA01000002">
    <property type="protein sequence ID" value="KTW32513.1"/>
    <property type="molecule type" value="Genomic_DNA"/>
</dbReference>
<evidence type="ECO:0000313" key="2">
    <source>
        <dbReference type="Proteomes" id="UP000053447"/>
    </source>
</evidence>
<name>A0A0W4ZVW4_PNEJ7</name>
<comment type="caution">
    <text evidence="1">The sequence shown here is derived from an EMBL/GenBank/DDBJ whole genome shotgun (WGS) entry which is preliminary data.</text>
</comment>
<sequence>MNNQCQAKLHWSIKRTMPKSKTEKCNNSKESITRRYTALEQSLQDIQTKLSKNKNAIHYLRNATFNQIAITFNDECKEKLFRDKIGKLEIKNTIDLLVLLSNNYLNNCKTYIESCHKLCSLLPQLKDLYNGTKEKMNKSKEISNTLNEA</sequence>
<dbReference type="RefSeq" id="XP_018231205.1">
    <property type="nucleotide sequence ID" value="XM_018372869.1"/>
</dbReference>
<keyword evidence="2" id="KW-1185">Reference proteome</keyword>
<proteinExistence type="predicted"/>
<protein>
    <submittedName>
        <fullName evidence="1">Uncharacterized protein</fullName>
    </submittedName>
</protein>
<dbReference type="AlphaFoldDB" id="A0A0W4ZVW4"/>
<reference evidence="2" key="1">
    <citation type="journal article" date="2016" name="Nat. Commun.">
        <title>Genome analysis of three Pneumocystis species reveals adaptation mechanisms to life exclusively in mammalian hosts.</title>
        <authorList>
            <person name="Ma L."/>
            <person name="Chen Z."/>
            <person name="Huang D.W."/>
            <person name="Kutty G."/>
            <person name="Ishihara M."/>
            <person name="Wang H."/>
            <person name="Abouelleil A."/>
            <person name="Bishop L."/>
            <person name="Davey E."/>
            <person name="Deng R."/>
            <person name="Deng X."/>
            <person name="Fan L."/>
            <person name="Fantoni G."/>
            <person name="Fitzgerald M."/>
            <person name="Gogineni E."/>
            <person name="Goldberg J.M."/>
            <person name="Handley G."/>
            <person name="Hu X."/>
            <person name="Huber C."/>
            <person name="Jiao X."/>
            <person name="Jones K."/>
            <person name="Levin J.Z."/>
            <person name="Liu Y."/>
            <person name="Macdonald P."/>
            <person name="Melnikov A."/>
            <person name="Raley C."/>
            <person name="Sassi M."/>
            <person name="Sherman B.T."/>
            <person name="Song X."/>
            <person name="Sykes S."/>
            <person name="Tran B."/>
            <person name="Walsh L."/>
            <person name="Xia Y."/>
            <person name="Yang J."/>
            <person name="Young S."/>
            <person name="Zeng Q."/>
            <person name="Zheng X."/>
            <person name="Stephens R."/>
            <person name="Nusbaum C."/>
            <person name="Birren B.W."/>
            <person name="Azadi P."/>
            <person name="Lempicki R.A."/>
            <person name="Cuomo C.A."/>
            <person name="Kovacs J.A."/>
        </authorList>
    </citation>
    <scope>NUCLEOTIDE SEQUENCE [LARGE SCALE GENOMIC DNA]</scope>
    <source>
        <strain evidence="2">RU7</strain>
    </source>
</reference>
<accession>A0A0W4ZVW4</accession>
<evidence type="ECO:0000313" key="1">
    <source>
        <dbReference type="EMBL" id="KTW32513.1"/>
    </source>
</evidence>
<dbReference type="GeneID" id="28939124"/>
<organism evidence="1 2">
    <name type="scientific">Pneumocystis jirovecii (strain RU7)</name>
    <name type="common">Human pneumocystis pneumonia agent</name>
    <dbReference type="NCBI Taxonomy" id="1408657"/>
    <lineage>
        <taxon>Eukaryota</taxon>
        <taxon>Fungi</taxon>
        <taxon>Dikarya</taxon>
        <taxon>Ascomycota</taxon>
        <taxon>Taphrinomycotina</taxon>
        <taxon>Pneumocystomycetes</taxon>
        <taxon>Pneumocystaceae</taxon>
        <taxon>Pneumocystis</taxon>
    </lineage>
</organism>